<dbReference type="EMBL" id="JAFNEN010000023">
    <property type="protein sequence ID" value="KAG8199886.1"/>
    <property type="molecule type" value="Genomic_DNA"/>
</dbReference>
<proteinExistence type="predicted"/>
<dbReference type="Proteomes" id="UP000827092">
    <property type="component" value="Unassembled WGS sequence"/>
</dbReference>
<reference evidence="1 2" key="1">
    <citation type="journal article" date="2022" name="Nat. Ecol. Evol.">
        <title>A masculinizing supergene underlies an exaggerated male reproductive morph in a spider.</title>
        <authorList>
            <person name="Hendrickx F."/>
            <person name="De Corte Z."/>
            <person name="Sonet G."/>
            <person name="Van Belleghem S.M."/>
            <person name="Kostlbacher S."/>
            <person name="Vangestel C."/>
        </authorList>
    </citation>
    <scope>NUCLEOTIDE SEQUENCE [LARGE SCALE GENOMIC DNA]</scope>
    <source>
        <strain evidence="1">W744_W776</strain>
    </source>
</reference>
<dbReference type="AlphaFoldDB" id="A0AAV6VWN1"/>
<protein>
    <submittedName>
        <fullName evidence="1">Uncharacterized protein</fullName>
    </submittedName>
</protein>
<organism evidence="1 2">
    <name type="scientific">Oedothorax gibbosus</name>
    <dbReference type="NCBI Taxonomy" id="931172"/>
    <lineage>
        <taxon>Eukaryota</taxon>
        <taxon>Metazoa</taxon>
        <taxon>Ecdysozoa</taxon>
        <taxon>Arthropoda</taxon>
        <taxon>Chelicerata</taxon>
        <taxon>Arachnida</taxon>
        <taxon>Araneae</taxon>
        <taxon>Araneomorphae</taxon>
        <taxon>Entelegynae</taxon>
        <taxon>Araneoidea</taxon>
        <taxon>Linyphiidae</taxon>
        <taxon>Erigoninae</taxon>
        <taxon>Oedothorax</taxon>
    </lineage>
</organism>
<comment type="caution">
    <text evidence="1">The sequence shown here is derived from an EMBL/GenBank/DDBJ whole genome shotgun (WGS) entry which is preliminary data.</text>
</comment>
<evidence type="ECO:0000313" key="2">
    <source>
        <dbReference type="Proteomes" id="UP000827092"/>
    </source>
</evidence>
<accession>A0AAV6VWN1</accession>
<keyword evidence="2" id="KW-1185">Reference proteome</keyword>
<sequence length="161" mass="18490">MSIAVCILLPDPGMLSLFYGSIPDIKDVACCISAGASAWIPSPRVGGAPVYDTRTFRINLRIKESHSKKKFWERMEFLSHFRICFLDMKKFRLRSQAHFLKRQNKPFFKNALHEIEDTGARPSLEKNKKRSPDAISLSQEQTQFDWKTSAGPHQRFGLLMT</sequence>
<gene>
    <name evidence="1" type="ORF">JTE90_015877</name>
</gene>
<evidence type="ECO:0000313" key="1">
    <source>
        <dbReference type="EMBL" id="KAG8199886.1"/>
    </source>
</evidence>
<name>A0AAV6VWN1_9ARAC</name>